<accession>A0A6N6JBH1</accession>
<name>A0A6N6JBH1_9RHOB</name>
<evidence type="ECO:0000256" key="1">
    <source>
        <dbReference type="ARBA" id="ARBA00022801"/>
    </source>
</evidence>
<dbReference type="InterPro" id="IPR000073">
    <property type="entry name" value="AB_hydrolase_1"/>
</dbReference>
<dbReference type="PANTHER" id="PTHR46118">
    <property type="entry name" value="PROTEIN ABHD11"/>
    <property type="match status" value="1"/>
</dbReference>
<dbReference type="SUPFAM" id="SSF53474">
    <property type="entry name" value="alpha/beta-Hydrolases"/>
    <property type="match status" value="1"/>
</dbReference>
<feature type="domain" description="AB hydrolase-1" evidence="2">
    <location>
        <begin position="16"/>
        <end position="242"/>
    </location>
</feature>
<dbReference type="OrthoDB" id="9808398at2"/>
<keyword evidence="4" id="KW-1185">Reference proteome</keyword>
<keyword evidence="1" id="KW-0378">Hydrolase</keyword>
<dbReference type="EMBL" id="BLJE01000001">
    <property type="protein sequence ID" value="GFE63486.1"/>
    <property type="molecule type" value="Genomic_DNA"/>
</dbReference>
<reference evidence="3 4" key="1">
    <citation type="submission" date="2019-12" db="EMBL/GenBank/DDBJ databases">
        <title>Litoreibacter badius sp. nov., a novel bacteriochlorophyll a-containing bacterium in the genus Litoreibacter.</title>
        <authorList>
            <person name="Kanamuro M."/>
            <person name="Takabe Y."/>
            <person name="Mori K."/>
            <person name="Takaichi S."/>
            <person name="Hanada S."/>
        </authorList>
    </citation>
    <scope>NUCLEOTIDE SEQUENCE [LARGE SCALE GENOMIC DNA]</scope>
    <source>
        <strain evidence="3 4">K6</strain>
    </source>
</reference>
<evidence type="ECO:0000313" key="3">
    <source>
        <dbReference type="EMBL" id="GFE63486.1"/>
    </source>
</evidence>
<dbReference type="AlphaFoldDB" id="A0A6N6JBH1"/>
<sequence length="249" mass="27249">MLTSVTHGEALDNTTLLIAHGLFGSARNWGVIAKRLSDDRQVIAVDMRNHGTSPNEKTHTYQDLAEDLTGEIQGKFDVLGHSMGGKAAMTLALKYPHKINRLIIADIAPVGYAHSQNHLIDAMEGLDLSQITARSDADKALKTAIPEAAVRAFLLQSLDLKAKKWLLNLPVLRQHMPDIIGFPEIGGQFDGPTLFLSGAASDYVLPEHRAQIKPLFPNAKFAKIPGAGHWLHAEKPREFEAAVRAFLTQ</sequence>
<comment type="caution">
    <text evidence="3">The sequence shown here is derived from an EMBL/GenBank/DDBJ whole genome shotgun (WGS) entry which is preliminary data.</text>
</comment>
<dbReference type="Proteomes" id="UP000436822">
    <property type="component" value="Unassembled WGS sequence"/>
</dbReference>
<proteinExistence type="predicted"/>
<dbReference type="InterPro" id="IPR029058">
    <property type="entry name" value="AB_hydrolase_fold"/>
</dbReference>
<dbReference type="Pfam" id="PF12697">
    <property type="entry name" value="Abhydrolase_6"/>
    <property type="match status" value="1"/>
</dbReference>
<protein>
    <submittedName>
        <fullName evidence="3">Esterase</fullName>
    </submittedName>
</protein>
<gene>
    <name evidence="3" type="ORF">KIN_05600</name>
</gene>
<organism evidence="3 4">
    <name type="scientific">Litoreibacter roseus</name>
    <dbReference type="NCBI Taxonomy" id="2601869"/>
    <lineage>
        <taxon>Bacteria</taxon>
        <taxon>Pseudomonadati</taxon>
        <taxon>Pseudomonadota</taxon>
        <taxon>Alphaproteobacteria</taxon>
        <taxon>Rhodobacterales</taxon>
        <taxon>Roseobacteraceae</taxon>
        <taxon>Litoreibacter</taxon>
    </lineage>
</organism>
<dbReference type="Gene3D" id="3.40.50.1820">
    <property type="entry name" value="alpha/beta hydrolase"/>
    <property type="match status" value="1"/>
</dbReference>
<evidence type="ECO:0000259" key="2">
    <source>
        <dbReference type="Pfam" id="PF12697"/>
    </source>
</evidence>
<dbReference type="PANTHER" id="PTHR46118:SF4">
    <property type="entry name" value="PROTEIN ABHD11"/>
    <property type="match status" value="1"/>
</dbReference>
<dbReference type="GO" id="GO:0052689">
    <property type="term" value="F:carboxylic ester hydrolase activity"/>
    <property type="evidence" value="ECO:0007669"/>
    <property type="project" value="TreeGrafter"/>
</dbReference>
<evidence type="ECO:0000313" key="4">
    <source>
        <dbReference type="Proteomes" id="UP000436822"/>
    </source>
</evidence>
<dbReference type="RefSeq" id="WP_159804420.1">
    <property type="nucleotide sequence ID" value="NZ_BLJE01000001.1"/>
</dbReference>